<gene>
    <name evidence="2" type="ORF">B841_01600</name>
</gene>
<dbReference type="AlphaFoldDB" id="S5TGJ8"/>
<dbReference type="NCBIfam" id="TIGR03816">
    <property type="entry name" value="tadE_like_DECH"/>
    <property type="match status" value="1"/>
</dbReference>
<name>S5TGJ8_9CORY</name>
<dbReference type="eggNOG" id="ENOG5033B4F">
    <property type="taxonomic scope" value="Bacteria"/>
</dbReference>
<evidence type="ECO:0000313" key="2">
    <source>
        <dbReference type="EMBL" id="AGS33803.1"/>
    </source>
</evidence>
<dbReference type="InterPro" id="IPR021202">
    <property type="entry name" value="Rv3654c-like"/>
</dbReference>
<feature type="transmembrane region" description="Helical" evidence="1">
    <location>
        <begin position="12"/>
        <end position="33"/>
    </location>
</feature>
<dbReference type="EMBL" id="CP003924">
    <property type="protein sequence ID" value="AGS33803.1"/>
    <property type="molecule type" value="Genomic_DNA"/>
</dbReference>
<keyword evidence="1" id="KW-0812">Transmembrane</keyword>
<reference evidence="2 3" key="1">
    <citation type="submission" date="2012-11" db="EMBL/GenBank/DDBJ databases">
        <title>The complete genome sequence of Corynebacterium maris Coryn-1 (=DSM 45190).</title>
        <authorList>
            <person name="Schaffert L."/>
            <person name="Albersmeier A."/>
            <person name="Kalinowski J."/>
            <person name="Ruckert C."/>
        </authorList>
    </citation>
    <scope>NUCLEOTIDE SEQUENCE [LARGE SCALE GENOMIC DNA]</scope>
    <source>
        <strain evidence="3">Coryn-1</strain>
    </source>
</reference>
<dbReference type="Proteomes" id="UP000015388">
    <property type="component" value="Chromosome"/>
</dbReference>
<keyword evidence="1" id="KW-0472">Membrane</keyword>
<protein>
    <submittedName>
        <fullName evidence="2">Putative secreted protein</fullName>
    </submittedName>
</protein>
<dbReference type="HOGENOM" id="CLU_104210_4_0_11"/>
<dbReference type="KEGG" id="cmd:B841_01600"/>
<organism evidence="2 3">
    <name type="scientific">Corynebacterium maris DSM 45190</name>
    <dbReference type="NCBI Taxonomy" id="1224163"/>
    <lineage>
        <taxon>Bacteria</taxon>
        <taxon>Bacillati</taxon>
        <taxon>Actinomycetota</taxon>
        <taxon>Actinomycetes</taxon>
        <taxon>Mycobacteriales</taxon>
        <taxon>Corynebacteriaceae</taxon>
        <taxon>Corynebacterium</taxon>
    </lineage>
</organism>
<evidence type="ECO:0000256" key="1">
    <source>
        <dbReference type="SAM" id="Phobius"/>
    </source>
</evidence>
<keyword evidence="3" id="KW-1185">Reference proteome</keyword>
<dbReference type="PATRIC" id="fig|1224163.3.peg.323"/>
<evidence type="ECO:0000313" key="3">
    <source>
        <dbReference type="Proteomes" id="UP000015388"/>
    </source>
</evidence>
<sequence>MSMLRNDRGNATVTSAGIIAALVGLLFAVLTAFQTVLDDHQSRLAADLAAVAGAWAHAYGEDGCGVARDVARLNSGEATACRTENTGDVTVTVAVGDRETTARAGPL</sequence>
<proteinExistence type="predicted"/>
<dbReference type="STRING" id="1224163.B841_01600"/>
<accession>S5TGJ8</accession>
<keyword evidence="1" id="KW-1133">Transmembrane helix</keyword>